<dbReference type="Pfam" id="PF00294">
    <property type="entry name" value="PfkB"/>
    <property type="match status" value="1"/>
</dbReference>
<comment type="subunit">
    <text evidence="12">Homodimer.</text>
</comment>
<dbReference type="RefSeq" id="XP_020434969.1">
    <property type="nucleotide sequence ID" value="XM_020575449.1"/>
</dbReference>
<dbReference type="GO" id="GO:0019303">
    <property type="term" value="P:D-ribose catabolic process"/>
    <property type="evidence" value="ECO:0007669"/>
    <property type="project" value="UniProtKB-UniRule"/>
</dbReference>
<keyword evidence="12" id="KW-0963">Cytoplasm</keyword>
<comment type="caution">
    <text evidence="12">Lacks conserved residue(s) required for the propagation of feature annotation.</text>
</comment>
<evidence type="ECO:0000256" key="7">
    <source>
        <dbReference type="ARBA" id="ARBA00022777"/>
    </source>
</evidence>
<dbReference type="PANTHER" id="PTHR10584">
    <property type="entry name" value="SUGAR KINASE"/>
    <property type="match status" value="1"/>
</dbReference>
<comment type="subcellular location">
    <subcellularLocation>
        <location evidence="12">Cytoplasm</location>
    </subcellularLocation>
    <subcellularLocation>
        <location evidence="12">Nucleus</location>
    </subcellularLocation>
</comment>
<feature type="binding site" evidence="12">
    <location>
        <position position="267"/>
    </location>
    <ligand>
        <name>substrate</name>
    </ligand>
</feature>
<dbReference type="AlphaFoldDB" id="D3B7V9"/>
<dbReference type="PRINTS" id="PR00990">
    <property type="entry name" value="RIBOKINASE"/>
</dbReference>
<evidence type="ECO:0000256" key="11">
    <source>
        <dbReference type="ARBA" id="ARBA00023277"/>
    </source>
</evidence>
<feature type="binding site" evidence="12">
    <location>
        <position position="263"/>
    </location>
    <ligand>
        <name>K(+)</name>
        <dbReference type="ChEBI" id="CHEBI:29103"/>
    </ligand>
</feature>
<comment type="cofactor">
    <cofactor evidence="12">
        <name>Mg(2+)</name>
        <dbReference type="ChEBI" id="CHEBI:18420"/>
    </cofactor>
    <text evidence="12">Requires a divalent cation, most likely magnesium in vivo, as an electrophilic catalyst to aid phosphoryl group transfer. It is the chelate of the metal and the nucleotide that is the actual substrate.</text>
</comment>
<protein>
    <recommendedName>
        <fullName evidence="3 12">Ribokinase</fullName>
        <shortName evidence="12">RK</shortName>
        <ecNumber evidence="2 12">2.7.1.15</ecNumber>
    </recommendedName>
</protein>
<evidence type="ECO:0000256" key="2">
    <source>
        <dbReference type="ARBA" id="ARBA00012035"/>
    </source>
</evidence>
<feature type="domain" description="Carbohydrate kinase PfkB" evidence="13">
    <location>
        <begin position="6"/>
        <end position="307"/>
    </location>
</feature>
<evidence type="ECO:0000313" key="15">
    <source>
        <dbReference type="Proteomes" id="UP000001396"/>
    </source>
</evidence>
<evidence type="ECO:0000256" key="9">
    <source>
        <dbReference type="ARBA" id="ARBA00022842"/>
    </source>
</evidence>
<evidence type="ECO:0000256" key="4">
    <source>
        <dbReference type="ARBA" id="ARBA00022679"/>
    </source>
</evidence>
<keyword evidence="4 12" id="KW-0808">Transferase</keyword>
<dbReference type="GO" id="GO:0005634">
    <property type="term" value="C:nucleus"/>
    <property type="evidence" value="ECO:0007669"/>
    <property type="project" value="UniProtKB-SubCell"/>
</dbReference>
<keyword evidence="8 12" id="KW-0067">ATP-binding</keyword>
<comment type="caution">
    <text evidence="14">The sequence shown here is derived from an EMBL/GenBank/DDBJ whole genome shotgun (WGS) entry which is preliminary data.</text>
</comment>
<dbReference type="GO" id="GO:0046872">
    <property type="term" value="F:metal ion binding"/>
    <property type="evidence" value="ECO:0007669"/>
    <property type="project" value="UniProtKB-KW"/>
</dbReference>
<dbReference type="OMA" id="DIVLIQQ"/>
<dbReference type="InterPro" id="IPR011611">
    <property type="entry name" value="PfkB_dom"/>
</dbReference>
<gene>
    <name evidence="14" type="ORF">PPL_04547</name>
</gene>
<comment type="activity regulation">
    <text evidence="12">Activated by a monovalent cation that binds near, but not in, the active site. The most likely occupant of the site in vivo is potassium. Ion binding induces a conformational change that may alter substrate affinity.</text>
</comment>
<feature type="active site" description="Proton acceptor" evidence="12">
    <location>
        <position position="267"/>
    </location>
</feature>
<evidence type="ECO:0000256" key="6">
    <source>
        <dbReference type="ARBA" id="ARBA00022741"/>
    </source>
</evidence>
<feature type="binding site" evidence="12">
    <location>
        <position position="307"/>
    </location>
    <ligand>
        <name>K(+)</name>
        <dbReference type="ChEBI" id="CHEBI:29103"/>
    </ligand>
</feature>
<feature type="binding site" evidence="12">
    <location>
        <begin position="266"/>
        <end position="267"/>
    </location>
    <ligand>
        <name>ATP</name>
        <dbReference type="ChEBI" id="CHEBI:30616"/>
    </ligand>
</feature>
<name>D3B7V9_HETP5</name>
<keyword evidence="10 12" id="KW-0630">Potassium</keyword>
<organism evidence="14 15">
    <name type="scientific">Heterostelium pallidum (strain ATCC 26659 / Pp 5 / PN500)</name>
    <name type="common">Cellular slime mold</name>
    <name type="synonym">Polysphondylium pallidum</name>
    <dbReference type="NCBI Taxonomy" id="670386"/>
    <lineage>
        <taxon>Eukaryota</taxon>
        <taxon>Amoebozoa</taxon>
        <taxon>Evosea</taxon>
        <taxon>Eumycetozoa</taxon>
        <taxon>Dictyostelia</taxon>
        <taxon>Acytosteliales</taxon>
        <taxon>Acytosteliaceae</taxon>
        <taxon>Heterostelium</taxon>
    </lineage>
</organism>
<proteinExistence type="inferred from homology"/>
<dbReference type="HAMAP" id="MF_01987">
    <property type="entry name" value="Ribokinase"/>
    <property type="match status" value="1"/>
</dbReference>
<feature type="binding site" evidence="12">
    <location>
        <begin position="15"/>
        <end position="17"/>
    </location>
    <ligand>
        <name>substrate</name>
    </ligand>
</feature>
<comment type="similarity">
    <text evidence="12">Belongs to the carbohydrate kinase PfkB family. Ribokinase subfamily.</text>
</comment>
<feature type="binding site" evidence="12">
    <location>
        <begin position="227"/>
        <end position="232"/>
    </location>
    <ligand>
        <name>ATP</name>
        <dbReference type="ChEBI" id="CHEBI:30616"/>
    </ligand>
</feature>
<sequence>MERQERYICVIGASNWDMFTYCDRIPVIGETIKGTDFKVSFGGKAANQAVQASLLNTKSLGDDVFGNNTLNNFKIRGVSVEHVNIVPGVPSGCASITVDKEGSNNIIIVGGSNDLLGEQDVIEATKTIQNASYLLCQLEVNLKTTLKALSIAKESKCKTILNVSPVTNDTEMLMNMLGCVDILIVNEVELIKLSNDHQVDVENLESVHHGARELLRLHIMVSDVIVTLGAKGCVLVNRLSIDKYQHIKHRDNATMGKPVVDTTGAGDSFIGALAHYLTTSMLPLAESIERACNVAAICVTRYGTQTSYATFLELSPEDQI</sequence>
<feature type="binding site" evidence="12">
    <location>
        <position position="301"/>
    </location>
    <ligand>
        <name>K(+)</name>
        <dbReference type="ChEBI" id="CHEBI:29103"/>
    </ligand>
</feature>
<dbReference type="InParanoid" id="D3B7V9"/>
<keyword evidence="12" id="KW-0539">Nucleus</keyword>
<dbReference type="CDD" id="cd01174">
    <property type="entry name" value="ribokinase"/>
    <property type="match status" value="1"/>
</dbReference>
<dbReference type="Proteomes" id="UP000001396">
    <property type="component" value="Unassembled WGS sequence"/>
</dbReference>
<dbReference type="EMBL" id="ADBJ01000018">
    <property type="protein sequence ID" value="EFA82852.1"/>
    <property type="molecule type" value="Genomic_DNA"/>
</dbReference>
<accession>D3B7V9</accession>
<evidence type="ECO:0000256" key="5">
    <source>
        <dbReference type="ARBA" id="ARBA00022723"/>
    </source>
</evidence>
<comment type="similarity">
    <text evidence="1">Belongs to the carbohydrate kinase pfkB family.</text>
</comment>
<keyword evidence="9 12" id="KW-0460">Magnesium</keyword>
<dbReference type="FunCoup" id="D3B7V9">
    <property type="interactions" value="60"/>
</dbReference>
<evidence type="ECO:0000256" key="1">
    <source>
        <dbReference type="ARBA" id="ARBA00005380"/>
    </source>
</evidence>
<dbReference type="STRING" id="670386.D3B7V9"/>
<dbReference type="Gene3D" id="3.40.1190.20">
    <property type="match status" value="1"/>
</dbReference>
<dbReference type="PROSITE" id="PS00584">
    <property type="entry name" value="PFKB_KINASES_2"/>
    <property type="match status" value="1"/>
</dbReference>
<dbReference type="GO" id="GO:0005737">
    <property type="term" value="C:cytoplasm"/>
    <property type="evidence" value="ECO:0007669"/>
    <property type="project" value="UniProtKB-SubCell"/>
</dbReference>
<evidence type="ECO:0000256" key="3">
    <source>
        <dbReference type="ARBA" id="ARBA00016943"/>
    </source>
</evidence>
<dbReference type="InterPro" id="IPR002139">
    <property type="entry name" value="Ribo/fructo_kinase"/>
</dbReference>
<dbReference type="EC" id="2.7.1.15" evidence="2 12"/>
<evidence type="ECO:0000256" key="12">
    <source>
        <dbReference type="HAMAP-Rule" id="MF_03215"/>
    </source>
</evidence>
<dbReference type="InterPro" id="IPR011877">
    <property type="entry name" value="Ribokinase"/>
</dbReference>
<feature type="binding site" evidence="12">
    <location>
        <position position="139"/>
    </location>
    <ligand>
        <name>substrate</name>
    </ligand>
</feature>
<keyword evidence="7 12" id="KW-0418">Kinase</keyword>
<evidence type="ECO:0000259" key="13">
    <source>
        <dbReference type="Pfam" id="PF00294"/>
    </source>
</evidence>
<comment type="function">
    <text evidence="12">Catalyzes the phosphorylation of ribose at O-5 in a reaction requiring ATP and magnesium. The resulting D-ribose-5-phosphate can then be used either for sythesis of nucleotides, histidine, and tryptophan, or as a component of the pentose phosphate pathway.</text>
</comment>
<keyword evidence="5 12" id="KW-0479">Metal-binding</keyword>
<dbReference type="InterPro" id="IPR029056">
    <property type="entry name" value="Ribokinase-like"/>
</dbReference>
<comment type="catalytic activity">
    <reaction evidence="12">
        <text>D-ribose + ATP = D-ribose 5-phosphate + ADP + H(+)</text>
        <dbReference type="Rhea" id="RHEA:13697"/>
        <dbReference type="ChEBI" id="CHEBI:15378"/>
        <dbReference type="ChEBI" id="CHEBI:30616"/>
        <dbReference type="ChEBI" id="CHEBI:47013"/>
        <dbReference type="ChEBI" id="CHEBI:78346"/>
        <dbReference type="ChEBI" id="CHEBI:456216"/>
        <dbReference type="EC" id="2.7.1.15"/>
    </reaction>
</comment>
<comment type="pathway">
    <text evidence="12">Carbohydrate metabolism; D-ribose degradation; D-ribose 5-phosphate from beta-D-ribopyranose: step 2/2.</text>
</comment>
<feature type="binding site" evidence="12">
    <location>
        <position position="261"/>
    </location>
    <ligand>
        <name>K(+)</name>
        <dbReference type="ChEBI" id="CHEBI:29103"/>
    </ligand>
</feature>
<keyword evidence="11 12" id="KW-0119">Carbohydrate metabolism</keyword>
<evidence type="ECO:0000313" key="14">
    <source>
        <dbReference type="EMBL" id="EFA82852.1"/>
    </source>
</evidence>
<evidence type="ECO:0000256" key="10">
    <source>
        <dbReference type="ARBA" id="ARBA00022958"/>
    </source>
</evidence>
<dbReference type="GO" id="GO:0004747">
    <property type="term" value="F:ribokinase activity"/>
    <property type="evidence" value="ECO:0007669"/>
    <property type="project" value="UniProtKB-UniRule"/>
</dbReference>
<feature type="binding site" evidence="12">
    <location>
        <position position="303"/>
    </location>
    <ligand>
        <name>K(+)</name>
        <dbReference type="ChEBI" id="CHEBI:29103"/>
    </ligand>
</feature>
<dbReference type="SUPFAM" id="SSF53613">
    <property type="entry name" value="Ribokinase-like"/>
    <property type="match status" value="1"/>
</dbReference>
<feature type="binding site" evidence="12">
    <location>
        <position position="298"/>
    </location>
    <ligand>
        <name>K(+)</name>
        <dbReference type="ChEBI" id="CHEBI:29103"/>
    </ligand>
</feature>
<dbReference type="GeneID" id="31360034"/>
<feature type="binding site" evidence="12">
    <location>
        <begin position="43"/>
        <end position="47"/>
    </location>
    <ligand>
        <name>substrate</name>
    </ligand>
</feature>
<keyword evidence="15" id="KW-1185">Reference proteome</keyword>
<dbReference type="InterPro" id="IPR002173">
    <property type="entry name" value="Carboh/pur_kinase_PfkB_CS"/>
</dbReference>
<dbReference type="UniPathway" id="UPA00916">
    <property type="reaction ID" value="UER00889"/>
</dbReference>
<dbReference type="PANTHER" id="PTHR10584:SF166">
    <property type="entry name" value="RIBOKINASE"/>
    <property type="match status" value="1"/>
</dbReference>
<keyword evidence="6 12" id="KW-0547">Nucleotide-binding</keyword>
<reference evidence="14 15" key="1">
    <citation type="journal article" date="2011" name="Genome Res.">
        <title>Phylogeny-wide analysis of social amoeba genomes highlights ancient origins for complex intercellular communication.</title>
        <authorList>
            <person name="Heidel A.J."/>
            <person name="Lawal H.M."/>
            <person name="Felder M."/>
            <person name="Schilde C."/>
            <person name="Helps N.R."/>
            <person name="Tunggal B."/>
            <person name="Rivero F."/>
            <person name="John U."/>
            <person name="Schleicher M."/>
            <person name="Eichinger L."/>
            <person name="Platzer M."/>
            <person name="Noegel A.A."/>
            <person name="Schaap P."/>
            <person name="Gloeckner G."/>
        </authorList>
    </citation>
    <scope>NUCLEOTIDE SEQUENCE [LARGE SCALE GENOMIC DNA]</scope>
    <source>
        <strain evidence="15">ATCC 26659 / Pp 5 / PN500</strain>
    </source>
</reference>
<dbReference type="GO" id="GO:0005524">
    <property type="term" value="F:ATP binding"/>
    <property type="evidence" value="ECO:0007669"/>
    <property type="project" value="UniProtKB-UniRule"/>
</dbReference>
<evidence type="ECO:0000256" key="8">
    <source>
        <dbReference type="ARBA" id="ARBA00022840"/>
    </source>
</evidence>
<feature type="binding site" evidence="12">
    <location>
        <position position="186"/>
    </location>
    <ligand>
        <name>ATP</name>
        <dbReference type="ChEBI" id="CHEBI:30616"/>
    </ligand>
</feature>